<evidence type="ECO:0000256" key="1">
    <source>
        <dbReference type="SAM" id="MobiDB-lite"/>
    </source>
</evidence>
<accession>A0A1U9KDZ6</accession>
<dbReference type="EMBL" id="CP014692">
    <property type="protein sequence ID" value="AQS84012.1"/>
    <property type="molecule type" value="Genomic_DNA"/>
</dbReference>
<dbReference type="RefSeq" id="WP_077812048.1">
    <property type="nucleotide sequence ID" value="NZ_CP014692.1"/>
</dbReference>
<dbReference type="InterPro" id="IPR053861">
    <property type="entry name" value="Phage_Mu_Gp45_N"/>
</dbReference>
<sequence length="170" mass="17812">MTSPINRLSRRVSMALGIGRQTADTDESQPTPTLQVVLPGGEIRADVPLMQAYGFASRPVPGSDIVVGFLAGDRTRGVAIACGDQRGRPDYLEPGEVAVYHPKTGSCVYFRSDGSMALRPNNKKLEIDADITVNGSLEATGDVTAGSISLESHKHTGVKAGSDETGAPTS</sequence>
<dbReference type="Pfam" id="PF06890">
    <property type="entry name" value="Phage_Mu_Gp45"/>
    <property type="match status" value="1"/>
</dbReference>
<dbReference type="InterPro" id="IPR044033">
    <property type="entry name" value="GpV-like_apex"/>
</dbReference>
<proteinExistence type="predicted"/>
<keyword evidence="4" id="KW-1185">Reference proteome</keyword>
<dbReference type="InterPro" id="IPR014462">
    <property type="entry name" value="Phage_Mu_Gp45"/>
</dbReference>
<dbReference type="OrthoDB" id="7364815at2"/>
<name>A0A1U9KDZ6_ACEAC</name>
<organism evidence="3 4">
    <name type="scientific">Acetobacter aceti</name>
    <dbReference type="NCBI Taxonomy" id="435"/>
    <lineage>
        <taxon>Bacteria</taxon>
        <taxon>Pseudomonadati</taxon>
        <taxon>Pseudomonadota</taxon>
        <taxon>Alphaproteobacteria</taxon>
        <taxon>Acetobacterales</taxon>
        <taxon>Acetobacteraceae</taxon>
        <taxon>Acetobacter</taxon>
        <taxon>Acetobacter subgen. Acetobacter</taxon>
    </lineage>
</organism>
<protein>
    <recommendedName>
        <fullName evidence="2">Bacteriophage Mu Gp45 N-terminal domain-containing protein</fullName>
    </recommendedName>
</protein>
<dbReference type="AlphaFoldDB" id="A0A1U9KDZ6"/>
<gene>
    <name evidence="3" type="ORF">A0U92_03640</name>
</gene>
<evidence type="ECO:0000259" key="2">
    <source>
        <dbReference type="Pfam" id="PF06890"/>
    </source>
</evidence>
<dbReference type="PIRSF" id="PIRSF012337">
    <property type="entry name" value="gp45"/>
    <property type="match status" value="1"/>
</dbReference>
<dbReference type="KEGG" id="aace:A0U92_03640"/>
<feature type="domain" description="Bacteriophage Mu Gp45 N-terminal" evidence="2">
    <location>
        <begin position="25"/>
        <end position="86"/>
    </location>
</feature>
<reference evidence="3 4" key="1">
    <citation type="submission" date="2016-03" db="EMBL/GenBank/DDBJ databases">
        <title>Acetic acid bacteria sequencing.</title>
        <authorList>
            <person name="Brandt J."/>
            <person name="Jakob F."/>
            <person name="Vogel R.F."/>
        </authorList>
    </citation>
    <scope>NUCLEOTIDE SEQUENCE [LARGE SCALE GENOMIC DNA]</scope>
    <source>
        <strain evidence="3 4">TMW2.1153</strain>
    </source>
</reference>
<dbReference type="STRING" id="435.A0U92_03640"/>
<evidence type="ECO:0000313" key="4">
    <source>
        <dbReference type="Proteomes" id="UP000188937"/>
    </source>
</evidence>
<dbReference type="Pfam" id="PF18946">
    <property type="entry name" value="Apex"/>
    <property type="match status" value="1"/>
</dbReference>
<evidence type="ECO:0000313" key="3">
    <source>
        <dbReference type="EMBL" id="AQS84012.1"/>
    </source>
</evidence>
<feature type="region of interest" description="Disordered" evidence="1">
    <location>
        <begin position="148"/>
        <end position="170"/>
    </location>
</feature>
<dbReference type="Proteomes" id="UP000188937">
    <property type="component" value="Chromosome"/>
</dbReference>